<organism evidence="2 3">
    <name type="scientific">Amycolatopsis suaedae</name>
    <dbReference type="NCBI Taxonomy" id="2510978"/>
    <lineage>
        <taxon>Bacteria</taxon>
        <taxon>Bacillati</taxon>
        <taxon>Actinomycetota</taxon>
        <taxon>Actinomycetes</taxon>
        <taxon>Pseudonocardiales</taxon>
        <taxon>Pseudonocardiaceae</taxon>
        <taxon>Amycolatopsis</taxon>
    </lineage>
</organism>
<dbReference type="Gene3D" id="3.40.50.300">
    <property type="entry name" value="P-loop containing nucleotide triphosphate hydrolases"/>
    <property type="match status" value="1"/>
</dbReference>
<dbReference type="OrthoDB" id="7628974at2"/>
<dbReference type="PROSITE" id="PS50943">
    <property type="entry name" value="HTH_CROC1"/>
    <property type="match status" value="1"/>
</dbReference>
<dbReference type="CDD" id="cd00093">
    <property type="entry name" value="HTH_XRE"/>
    <property type="match status" value="1"/>
</dbReference>
<dbReference type="AlphaFoldDB" id="A0A4Q7J3W1"/>
<dbReference type="SMART" id="SM00530">
    <property type="entry name" value="HTH_XRE"/>
    <property type="match status" value="1"/>
</dbReference>
<dbReference type="SUPFAM" id="SSF47413">
    <property type="entry name" value="lambda repressor-like DNA-binding domains"/>
    <property type="match status" value="1"/>
</dbReference>
<keyword evidence="3" id="KW-1185">Reference proteome</keyword>
<gene>
    <name evidence="2" type="ORF">EWH70_26535</name>
</gene>
<dbReference type="GO" id="GO:0003677">
    <property type="term" value="F:DNA binding"/>
    <property type="evidence" value="ECO:0007669"/>
    <property type="project" value="InterPro"/>
</dbReference>
<dbReference type="Gene3D" id="1.10.260.40">
    <property type="entry name" value="lambda repressor-like DNA-binding domains"/>
    <property type="match status" value="1"/>
</dbReference>
<dbReference type="RefSeq" id="WP_130478236.1">
    <property type="nucleotide sequence ID" value="NZ_SFCC01000014.1"/>
</dbReference>
<dbReference type="InterPro" id="IPR010982">
    <property type="entry name" value="Lambda_DNA-bd_dom_sf"/>
</dbReference>
<comment type="caution">
    <text evidence="2">The sequence shown here is derived from an EMBL/GenBank/DDBJ whole genome shotgun (WGS) entry which is preliminary data.</text>
</comment>
<sequence length="247" mass="27299">MTAYIVDRDRADEVRAPRTEYVGSLLRELREQACLTQEELAERSGVSIRTISDLERGRTRKPHRKSVALLSAALGMGDIESERFRRIARIAAVSSTPHAPDELEVGGTTELAQWMCRVLVDEPTRQQRVLQVIARPTENRAALVARASARFRTSFPDGRYYVDAADGTLLPRLGDMFGIEDKSSALVERLRSALHTRRALLVLDNVTDASAVRPLLTTGSGSVLVVIAPHELALGDNVWTVNLRAFA</sequence>
<protein>
    <submittedName>
        <fullName evidence="2">XRE family transcriptional regulator</fullName>
    </submittedName>
</protein>
<evidence type="ECO:0000313" key="3">
    <source>
        <dbReference type="Proteomes" id="UP000292003"/>
    </source>
</evidence>
<dbReference type="Proteomes" id="UP000292003">
    <property type="component" value="Unassembled WGS sequence"/>
</dbReference>
<feature type="domain" description="HTH cro/C1-type" evidence="1">
    <location>
        <begin position="26"/>
        <end position="79"/>
    </location>
</feature>
<accession>A0A4Q7J3W1</accession>
<evidence type="ECO:0000259" key="1">
    <source>
        <dbReference type="PROSITE" id="PS50943"/>
    </source>
</evidence>
<dbReference type="InterPro" id="IPR027417">
    <property type="entry name" value="P-loop_NTPase"/>
</dbReference>
<dbReference type="EMBL" id="SFCC01000014">
    <property type="protein sequence ID" value="RZQ61023.1"/>
    <property type="molecule type" value="Genomic_DNA"/>
</dbReference>
<reference evidence="2 3" key="1">
    <citation type="submission" date="2019-02" db="EMBL/GenBank/DDBJ databases">
        <title>Draft genome sequence of Amycolatopsis sp. 8-3EHSu isolated from roots of Suaeda maritima.</title>
        <authorList>
            <person name="Duangmal K."/>
            <person name="Chantavorakit T."/>
        </authorList>
    </citation>
    <scope>NUCLEOTIDE SEQUENCE [LARGE SCALE GENOMIC DNA]</scope>
    <source>
        <strain evidence="2 3">8-3EHSu</strain>
    </source>
</reference>
<evidence type="ECO:0000313" key="2">
    <source>
        <dbReference type="EMBL" id="RZQ61023.1"/>
    </source>
</evidence>
<name>A0A4Q7J3W1_9PSEU</name>
<dbReference type="InterPro" id="IPR001387">
    <property type="entry name" value="Cro/C1-type_HTH"/>
</dbReference>
<dbReference type="Pfam" id="PF13560">
    <property type="entry name" value="HTH_31"/>
    <property type="match status" value="1"/>
</dbReference>
<proteinExistence type="predicted"/>